<evidence type="ECO:0008006" key="5">
    <source>
        <dbReference type="Google" id="ProtNLM"/>
    </source>
</evidence>
<keyword evidence="4" id="KW-1185">Reference proteome</keyword>
<evidence type="ECO:0000256" key="2">
    <source>
        <dbReference type="SAM" id="SignalP"/>
    </source>
</evidence>
<feature type="signal peptide" evidence="2">
    <location>
        <begin position="1"/>
        <end position="23"/>
    </location>
</feature>
<feature type="region of interest" description="Disordered" evidence="1">
    <location>
        <begin position="145"/>
        <end position="186"/>
    </location>
</feature>
<name>A0AAG5DA06_ANOAO</name>
<dbReference type="EnsemblMetazoa" id="ENSAATROPT008857">
    <property type="protein sequence ID" value="ENSAATROPP007996"/>
    <property type="gene ID" value="ENSAATROPG007220"/>
</dbReference>
<sequence length="278" mass="31227">MAKPINLFTLLVKLLLLCGAAFGQLSFHNDPSQNSFSIKLPAFQQTFTRYFGNQPHGALLQQQQQQQQQPFQAQQLQQQQQQQQQLQQSVGALNQAYMYAGQAQPYQLPQQRQQQPENINRYVAQFPDQPHYTVQENYINPNIRQRSQQQRLQQQQQQPQPQQYYPQPSNYQGFSFGPSQSAQDVNGYVAGNQQPQYEYIQQPSGPDGGNGGIREQQQPGAGVQYQPAGMAGQRAQAAPYAQAPANGEADSKLIGVAFSPSNEVSQVKFSSNGLKYNF</sequence>
<dbReference type="Proteomes" id="UP000075880">
    <property type="component" value="Unassembled WGS sequence"/>
</dbReference>
<protein>
    <recommendedName>
        <fullName evidence="5">DUF4794 domain-containing protein</fullName>
    </recommendedName>
</protein>
<reference evidence="3" key="1">
    <citation type="submission" date="2024-04" db="UniProtKB">
        <authorList>
            <consortium name="EnsemblMetazoa"/>
        </authorList>
    </citation>
    <scope>IDENTIFICATION</scope>
    <source>
        <strain evidence="3">EBRO</strain>
    </source>
</reference>
<feature type="chain" id="PRO_5042493838" description="DUF4794 domain-containing protein" evidence="2">
    <location>
        <begin position="24"/>
        <end position="278"/>
    </location>
</feature>
<dbReference type="AlphaFoldDB" id="A0AAG5DA06"/>
<feature type="region of interest" description="Disordered" evidence="1">
    <location>
        <begin position="199"/>
        <end position="225"/>
    </location>
</feature>
<feature type="compositionally biased region" description="Low complexity" evidence="1">
    <location>
        <begin position="145"/>
        <end position="172"/>
    </location>
</feature>
<evidence type="ECO:0000313" key="3">
    <source>
        <dbReference type="EnsemblMetazoa" id="ENSAATROPP007996"/>
    </source>
</evidence>
<evidence type="ECO:0000256" key="1">
    <source>
        <dbReference type="SAM" id="MobiDB-lite"/>
    </source>
</evidence>
<accession>A0AAG5DA06</accession>
<keyword evidence="2" id="KW-0732">Signal</keyword>
<proteinExistence type="predicted"/>
<evidence type="ECO:0000313" key="4">
    <source>
        <dbReference type="Proteomes" id="UP000075880"/>
    </source>
</evidence>
<organism evidence="3 4">
    <name type="scientific">Anopheles atroparvus</name>
    <name type="common">European mosquito</name>
    <dbReference type="NCBI Taxonomy" id="41427"/>
    <lineage>
        <taxon>Eukaryota</taxon>
        <taxon>Metazoa</taxon>
        <taxon>Ecdysozoa</taxon>
        <taxon>Arthropoda</taxon>
        <taxon>Hexapoda</taxon>
        <taxon>Insecta</taxon>
        <taxon>Pterygota</taxon>
        <taxon>Neoptera</taxon>
        <taxon>Endopterygota</taxon>
        <taxon>Diptera</taxon>
        <taxon>Nematocera</taxon>
        <taxon>Culicoidea</taxon>
        <taxon>Culicidae</taxon>
        <taxon>Anophelinae</taxon>
        <taxon>Anopheles</taxon>
    </lineage>
</organism>